<dbReference type="AlphaFoldDB" id="A0A485LXP5"/>
<proteinExistence type="predicted"/>
<protein>
    <submittedName>
        <fullName evidence="1">Uncharacterized protein</fullName>
    </submittedName>
</protein>
<name>A0A485LXP5_9ZZZZ</name>
<gene>
    <name evidence="1" type="ORF">SCFA_1240006</name>
</gene>
<organism evidence="1">
    <name type="scientific">anaerobic digester metagenome</name>
    <dbReference type="NCBI Taxonomy" id="1263854"/>
    <lineage>
        <taxon>unclassified sequences</taxon>
        <taxon>metagenomes</taxon>
        <taxon>ecological metagenomes</taxon>
    </lineage>
</organism>
<accession>A0A485LXP5</accession>
<evidence type="ECO:0000313" key="1">
    <source>
        <dbReference type="EMBL" id="VFU12076.1"/>
    </source>
</evidence>
<reference evidence="1" key="1">
    <citation type="submission" date="2019-03" db="EMBL/GenBank/DDBJ databases">
        <authorList>
            <person name="Hao L."/>
        </authorList>
    </citation>
    <scope>NUCLEOTIDE SEQUENCE</scope>
</reference>
<sequence>MHEMKERIAPVHAIWFRDTGPKPNHFAVGYLLDVGYLQHKSLLS</sequence>
<dbReference type="EMBL" id="CAADRM010000029">
    <property type="protein sequence ID" value="VFU12076.1"/>
    <property type="molecule type" value="Genomic_DNA"/>
</dbReference>